<evidence type="ECO:0000256" key="1">
    <source>
        <dbReference type="ARBA" id="ARBA00001970"/>
    </source>
</evidence>
<keyword evidence="4" id="KW-0560">Oxidoreductase</keyword>
<dbReference type="AlphaFoldDB" id="A0A7Y4H3Y7"/>
<dbReference type="RefSeq" id="WP_171710116.1">
    <property type="nucleotide sequence ID" value="NZ_JAAVLW010000004.1"/>
</dbReference>
<dbReference type="PANTHER" id="PTHR30521:SF5">
    <property type="entry name" value="BLR4509 PROTEIN"/>
    <property type="match status" value="1"/>
</dbReference>
<sequence>MFDLADLQGNILRGYTKKPHVRYLILEVADPIAARRWLAASVSGRSDGVPQITTGNWGANRPDTCFNIGLTYEGLRALGTPSASLEMFPNEFVEGMTARAWKLGDVGPSAPENWPAPFNEPKRIHLIATIYAENVEQLDEIQERALTDGRALRLLAIREGCSFPDDVVHFGYRDNITQPRFEGVHDPERYPDKQPRAPLGTVLLGHPTNLEGLKWRVPLPAALGHNGTFNAFRVLEQDVAGFEKYLDRAASDLLEHPQVEELLPHGAEEKIGKGLSRRAALREIVAANLCGRWRDGTPLALSADAPDPKADLTDFDYVGESRCPYGAHIRRCNPRGGQIVQRVANNSRRLVRRGVPYGPAYDPAKPGDRDEPKRGLLGNFIGASLGAQFEAMSCDWLNLGLQDPRITGSNDPIAGANDAGTSWFDLPLKSGGSIRLRGLPQFVRTRGGAYTFLPSLSAIRFLGSPTI</sequence>
<protein>
    <recommendedName>
        <fullName evidence="6">DyP dimeric alpha+beta barrel domain-containing protein</fullName>
    </recommendedName>
</protein>
<evidence type="ECO:0000256" key="5">
    <source>
        <dbReference type="ARBA" id="ARBA00023004"/>
    </source>
</evidence>
<proteinExistence type="predicted"/>
<dbReference type="Pfam" id="PF21105">
    <property type="entry name" value="DyP_N"/>
    <property type="match status" value="1"/>
</dbReference>
<evidence type="ECO:0000313" key="8">
    <source>
        <dbReference type="Proteomes" id="UP000528734"/>
    </source>
</evidence>
<evidence type="ECO:0000259" key="6">
    <source>
        <dbReference type="Pfam" id="PF21105"/>
    </source>
</evidence>
<keyword evidence="8" id="KW-1185">Reference proteome</keyword>
<keyword evidence="2" id="KW-0575">Peroxidase</keyword>
<comment type="caution">
    <text evidence="7">The sequence shown here is derived from an EMBL/GenBank/DDBJ whole genome shotgun (WGS) entry which is preliminary data.</text>
</comment>
<feature type="domain" description="DyP dimeric alpha+beta barrel" evidence="6">
    <location>
        <begin position="6"/>
        <end position="141"/>
    </location>
</feature>
<evidence type="ECO:0000256" key="4">
    <source>
        <dbReference type="ARBA" id="ARBA00023002"/>
    </source>
</evidence>
<dbReference type="GO" id="GO:0004601">
    <property type="term" value="F:peroxidase activity"/>
    <property type="evidence" value="ECO:0007669"/>
    <property type="project" value="UniProtKB-KW"/>
</dbReference>
<evidence type="ECO:0000313" key="7">
    <source>
        <dbReference type="EMBL" id="NOJ47214.1"/>
    </source>
</evidence>
<reference evidence="7 8" key="1">
    <citation type="submission" date="2020-03" db="EMBL/GenBank/DDBJ databases">
        <title>Bradyrhizobium diversity isolated from nodules of Muelleranthus trifoliolatus.</title>
        <authorList>
            <person name="Klepa M."/>
            <person name="Helene L."/>
            <person name="Hungria M."/>
        </authorList>
    </citation>
    <scope>NUCLEOTIDE SEQUENCE [LARGE SCALE GENOMIC DNA]</scope>
    <source>
        <strain evidence="7 8">WSM 1744</strain>
    </source>
</reference>
<gene>
    <name evidence="7" type="ORF">HCN50_13320</name>
</gene>
<dbReference type="GO" id="GO:0020037">
    <property type="term" value="F:heme binding"/>
    <property type="evidence" value="ECO:0007669"/>
    <property type="project" value="InterPro"/>
</dbReference>
<dbReference type="InterPro" id="IPR049509">
    <property type="entry name" value="DyP_N"/>
</dbReference>
<evidence type="ECO:0000256" key="2">
    <source>
        <dbReference type="ARBA" id="ARBA00022559"/>
    </source>
</evidence>
<dbReference type="Proteomes" id="UP000528734">
    <property type="component" value="Unassembled WGS sequence"/>
</dbReference>
<keyword evidence="5" id="KW-0408">Iron</keyword>
<dbReference type="PANTHER" id="PTHR30521">
    <property type="entry name" value="DEFERROCHELATASE/PEROXIDASE"/>
    <property type="match status" value="1"/>
</dbReference>
<name>A0A7Y4H3Y7_9BRAD</name>
<dbReference type="EMBL" id="JAAVLW010000004">
    <property type="protein sequence ID" value="NOJ47214.1"/>
    <property type="molecule type" value="Genomic_DNA"/>
</dbReference>
<dbReference type="GO" id="GO:0005829">
    <property type="term" value="C:cytosol"/>
    <property type="evidence" value="ECO:0007669"/>
    <property type="project" value="TreeGrafter"/>
</dbReference>
<organism evidence="7 8">
    <name type="scientific">Bradyrhizobium archetypum</name>
    <dbReference type="NCBI Taxonomy" id="2721160"/>
    <lineage>
        <taxon>Bacteria</taxon>
        <taxon>Pseudomonadati</taxon>
        <taxon>Pseudomonadota</taxon>
        <taxon>Alphaproteobacteria</taxon>
        <taxon>Hyphomicrobiales</taxon>
        <taxon>Nitrobacteraceae</taxon>
        <taxon>Bradyrhizobium</taxon>
    </lineage>
</organism>
<accession>A0A7Y4H3Y7</accession>
<keyword evidence="3" id="KW-0479">Metal-binding</keyword>
<dbReference type="SUPFAM" id="SSF54909">
    <property type="entry name" value="Dimeric alpha+beta barrel"/>
    <property type="match status" value="1"/>
</dbReference>
<dbReference type="InterPro" id="IPR011008">
    <property type="entry name" value="Dimeric_a/b-barrel"/>
</dbReference>
<dbReference type="InterPro" id="IPR006314">
    <property type="entry name" value="Dyp_peroxidase"/>
</dbReference>
<evidence type="ECO:0000256" key="3">
    <source>
        <dbReference type="ARBA" id="ARBA00022723"/>
    </source>
</evidence>
<comment type="cofactor">
    <cofactor evidence="1">
        <name>heme b</name>
        <dbReference type="ChEBI" id="CHEBI:60344"/>
    </cofactor>
</comment>
<dbReference type="PROSITE" id="PS51404">
    <property type="entry name" value="DYP_PEROXIDASE"/>
    <property type="match status" value="1"/>
</dbReference>
<dbReference type="GO" id="GO:0046872">
    <property type="term" value="F:metal ion binding"/>
    <property type="evidence" value="ECO:0007669"/>
    <property type="project" value="UniProtKB-KW"/>
</dbReference>